<dbReference type="Proteomes" id="UP001365405">
    <property type="component" value="Unassembled WGS sequence"/>
</dbReference>
<gene>
    <name evidence="5" type="ORF">AACH10_18130</name>
</gene>
<dbReference type="InterPro" id="IPR000667">
    <property type="entry name" value="Peptidase_S13"/>
</dbReference>
<evidence type="ECO:0000256" key="4">
    <source>
        <dbReference type="SAM" id="SignalP"/>
    </source>
</evidence>
<dbReference type="Gene3D" id="3.50.80.20">
    <property type="entry name" value="D-Ala-D-Ala carboxypeptidase C, peptidase S13"/>
    <property type="match status" value="1"/>
</dbReference>
<keyword evidence="4" id="KW-0732">Signal</keyword>
<evidence type="ECO:0000313" key="6">
    <source>
        <dbReference type="Proteomes" id="UP001365405"/>
    </source>
</evidence>
<feature type="region of interest" description="Disordered" evidence="3">
    <location>
        <begin position="249"/>
        <end position="275"/>
    </location>
</feature>
<evidence type="ECO:0000256" key="2">
    <source>
        <dbReference type="ARBA" id="ARBA00022801"/>
    </source>
</evidence>
<keyword evidence="6" id="KW-1185">Reference proteome</keyword>
<dbReference type="EC" id="3.4.16.4" evidence="5"/>
<evidence type="ECO:0000256" key="3">
    <source>
        <dbReference type="SAM" id="MobiDB-lite"/>
    </source>
</evidence>
<evidence type="ECO:0000256" key="1">
    <source>
        <dbReference type="ARBA" id="ARBA00006096"/>
    </source>
</evidence>
<dbReference type="PANTHER" id="PTHR30023">
    <property type="entry name" value="D-ALANYL-D-ALANINE CARBOXYPEPTIDASE"/>
    <property type="match status" value="1"/>
</dbReference>
<dbReference type="PROSITE" id="PS51318">
    <property type="entry name" value="TAT"/>
    <property type="match status" value="1"/>
</dbReference>
<dbReference type="InterPro" id="IPR012338">
    <property type="entry name" value="Beta-lactam/transpept-like"/>
</dbReference>
<organism evidence="5 6">
    <name type="scientific">Pseudaquabacterium inlustre</name>
    <dbReference type="NCBI Taxonomy" id="2984192"/>
    <lineage>
        <taxon>Bacteria</taxon>
        <taxon>Pseudomonadati</taxon>
        <taxon>Pseudomonadota</taxon>
        <taxon>Betaproteobacteria</taxon>
        <taxon>Burkholderiales</taxon>
        <taxon>Sphaerotilaceae</taxon>
        <taxon>Pseudaquabacterium</taxon>
    </lineage>
</organism>
<keyword evidence="5" id="KW-0121">Carboxypeptidase</keyword>
<evidence type="ECO:0000313" key="5">
    <source>
        <dbReference type="EMBL" id="MEK8052176.1"/>
    </source>
</evidence>
<dbReference type="GO" id="GO:0009002">
    <property type="term" value="F:serine-type D-Ala-D-Ala carboxypeptidase activity"/>
    <property type="evidence" value="ECO:0007669"/>
    <property type="project" value="UniProtKB-EC"/>
</dbReference>
<keyword evidence="2 5" id="KW-0378">Hydrolase</keyword>
<protein>
    <submittedName>
        <fullName evidence="5">D-alanyl-D-alanine carboxypeptidase</fullName>
        <ecNumber evidence="5">3.4.16.4</ecNumber>
    </submittedName>
</protein>
<dbReference type="PANTHER" id="PTHR30023:SF0">
    <property type="entry name" value="PENICILLIN-SENSITIVE CARBOXYPEPTIDASE A"/>
    <property type="match status" value="1"/>
</dbReference>
<dbReference type="RefSeq" id="WP_341411893.1">
    <property type="nucleotide sequence ID" value="NZ_JBBUTH010000009.1"/>
</dbReference>
<proteinExistence type="inferred from homology"/>
<comment type="caution">
    <text evidence="5">The sequence shown here is derived from an EMBL/GenBank/DDBJ whole genome shotgun (WGS) entry which is preliminary data.</text>
</comment>
<dbReference type="InterPro" id="IPR006311">
    <property type="entry name" value="TAT_signal"/>
</dbReference>
<dbReference type="Gene3D" id="3.40.710.10">
    <property type="entry name" value="DD-peptidase/beta-lactamase superfamily"/>
    <property type="match status" value="1"/>
</dbReference>
<sequence>MRSDRRQVLTGGALAVAGVALPATAQPRASAAPATKRAADAAGATMPAALRAIVAGSGLPESAVGLQVQSVSGQAAPLASLNPEQRFQLASTAKIVTTLAAFDLLGRAYCWRTRAYLDGVLRQGRLLGDLVIQGGGDARLNAAELGQWFLRLHEQGVQDVLGDIVLDHCSYQLHEQDHASTPVPSPERPHHAWPDALTLDDGRMRLMGELPSGGGVSRQPVHTTLSAPRLADAVAQLWRASGGRLRGRVRERRSTDLAPGVPRDGAGRPLPVWAEHRSPPLPELVREINKNSDNLAARNLMLTLSPGFPQRPATLPAARDRLAQWLRRQGLAADDIAVDNGSGLSREERGRPRAMVQLLRRAWQAPQSQDFVQSLPVAGVDGTLAHRMTRGQATGRAFLKTGTLLDTRALAGYVHGRGTVYALAVLVNHPDAARATPMLDALVEWLAAHG</sequence>
<dbReference type="Pfam" id="PF02113">
    <property type="entry name" value="Peptidase_S13"/>
    <property type="match status" value="2"/>
</dbReference>
<comment type="similarity">
    <text evidence="1">Belongs to the peptidase S13 family.</text>
</comment>
<accession>A0ABU9CK83</accession>
<dbReference type="EMBL" id="JBBUTH010000009">
    <property type="protein sequence ID" value="MEK8052176.1"/>
    <property type="molecule type" value="Genomic_DNA"/>
</dbReference>
<feature type="chain" id="PRO_5046867437" evidence="4">
    <location>
        <begin position="26"/>
        <end position="450"/>
    </location>
</feature>
<reference evidence="5 6" key="1">
    <citation type="submission" date="2024-04" db="EMBL/GenBank/DDBJ databases">
        <title>Novel species of the genus Ideonella isolated from streams.</title>
        <authorList>
            <person name="Lu H."/>
        </authorList>
    </citation>
    <scope>NUCLEOTIDE SEQUENCE [LARGE SCALE GENOMIC DNA]</scope>
    <source>
        <strain evidence="5 6">DXS22W</strain>
    </source>
</reference>
<feature type="signal peptide" evidence="4">
    <location>
        <begin position="1"/>
        <end position="25"/>
    </location>
</feature>
<keyword evidence="5" id="KW-0645">Protease</keyword>
<dbReference type="PRINTS" id="PR00922">
    <property type="entry name" value="DADACBPTASE3"/>
</dbReference>
<dbReference type="SUPFAM" id="SSF56601">
    <property type="entry name" value="beta-lactamase/transpeptidase-like"/>
    <property type="match status" value="1"/>
</dbReference>
<name>A0ABU9CK83_9BURK</name>